<dbReference type="InterPro" id="IPR044876">
    <property type="entry name" value="HRDC_dom_sf"/>
</dbReference>
<dbReference type="InterPro" id="IPR012337">
    <property type="entry name" value="RNaseH-like_sf"/>
</dbReference>
<protein>
    <recommendedName>
        <fullName evidence="1">3'-5' exonuclease domain-containing protein</fullName>
    </recommendedName>
</protein>
<sequence length="372" mass="42920">MKFIDQAEEIQRVLSRALSEKDIALDTEFVWTKTFHPIPGLLQIKSAGEIHLIDLLIENFPKEILKELLESRDVCKILHSPDQDLKLFKLFCDAEAKNIFDTQLAYAFTGAPKQVSLAKLCLEMMDIEISKTQQVSDWTKRPLKDSQLNYAAEDVRYLIEITETLREKLKENGRYDWFLEENKSISENPALYEEAQAETAYKKVKQFGRLPLRSLVYLQKLAAYRHEIAFKRNITPNFIFHQSLLFKAAMYLSSDYGQFTRNGFNEKQLQKHYKNLQAMAKEVKIIADEDLPNGMLGKEPTGSEKALIKACAQAMDEVAERQGLDPGLIYARSHIKRLILKANKKPENLNIQGWRKEVLGDTFEKIMNQQGN</sequence>
<dbReference type="AlphaFoldDB" id="A6DHN3"/>
<dbReference type="GO" id="GO:0008408">
    <property type="term" value="F:3'-5' exonuclease activity"/>
    <property type="evidence" value="ECO:0007669"/>
    <property type="project" value="InterPro"/>
</dbReference>
<dbReference type="Pfam" id="PF00570">
    <property type="entry name" value="HRDC"/>
    <property type="match status" value="1"/>
</dbReference>
<feature type="domain" description="3'-5' exonuclease" evidence="1">
    <location>
        <begin position="1"/>
        <end position="170"/>
    </location>
</feature>
<dbReference type="InterPro" id="IPR051086">
    <property type="entry name" value="RNase_D-like"/>
</dbReference>
<reference evidence="2 3" key="1">
    <citation type="journal article" date="2010" name="J. Bacteriol.">
        <title>Genome sequence of Lentisphaera araneosa HTCC2155T, the type species of the order Lentisphaerales in the phylum Lentisphaerae.</title>
        <authorList>
            <person name="Thrash J.C."/>
            <person name="Cho J.C."/>
            <person name="Vergin K.L."/>
            <person name="Morris R.M."/>
            <person name="Giovannoni S.J."/>
        </authorList>
    </citation>
    <scope>NUCLEOTIDE SEQUENCE [LARGE SCALE GENOMIC DNA]</scope>
    <source>
        <strain evidence="2 3">HTCC2155</strain>
    </source>
</reference>
<evidence type="ECO:0000313" key="3">
    <source>
        <dbReference type="Proteomes" id="UP000004947"/>
    </source>
</evidence>
<name>A6DHN3_9BACT</name>
<dbReference type="PANTHER" id="PTHR47649">
    <property type="entry name" value="RIBONUCLEASE D"/>
    <property type="match status" value="1"/>
</dbReference>
<dbReference type="InterPro" id="IPR002121">
    <property type="entry name" value="HRDC_dom"/>
</dbReference>
<organism evidence="2 3">
    <name type="scientific">Lentisphaera araneosa HTCC2155</name>
    <dbReference type="NCBI Taxonomy" id="313628"/>
    <lineage>
        <taxon>Bacteria</taxon>
        <taxon>Pseudomonadati</taxon>
        <taxon>Lentisphaerota</taxon>
        <taxon>Lentisphaeria</taxon>
        <taxon>Lentisphaerales</taxon>
        <taxon>Lentisphaeraceae</taxon>
        <taxon>Lentisphaera</taxon>
    </lineage>
</organism>
<dbReference type="EMBL" id="ABCK01000003">
    <property type="protein sequence ID" value="EDM29116.1"/>
    <property type="molecule type" value="Genomic_DNA"/>
</dbReference>
<dbReference type="GO" id="GO:0006139">
    <property type="term" value="P:nucleobase-containing compound metabolic process"/>
    <property type="evidence" value="ECO:0007669"/>
    <property type="project" value="InterPro"/>
</dbReference>
<dbReference type="InterPro" id="IPR010997">
    <property type="entry name" value="HRDC-like_sf"/>
</dbReference>
<dbReference type="eggNOG" id="COG0349">
    <property type="taxonomic scope" value="Bacteria"/>
</dbReference>
<dbReference type="InterPro" id="IPR002562">
    <property type="entry name" value="3'-5'_exonuclease_dom"/>
</dbReference>
<dbReference type="GO" id="GO:0000166">
    <property type="term" value="F:nucleotide binding"/>
    <property type="evidence" value="ECO:0007669"/>
    <property type="project" value="InterPro"/>
</dbReference>
<dbReference type="Pfam" id="PF01612">
    <property type="entry name" value="DNA_pol_A_exo1"/>
    <property type="match status" value="1"/>
</dbReference>
<dbReference type="OrthoDB" id="9800549at2"/>
<proteinExistence type="predicted"/>
<dbReference type="SMART" id="SM00474">
    <property type="entry name" value="35EXOc"/>
    <property type="match status" value="1"/>
</dbReference>
<keyword evidence="3" id="KW-1185">Reference proteome</keyword>
<dbReference type="STRING" id="313628.LNTAR_14907"/>
<dbReference type="Gene3D" id="1.10.150.80">
    <property type="entry name" value="HRDC domain"/>
    <property type="match status" value="2"/>
</dbReference>
<dbReference type="GO" id="GO:0003676">
    <property type="term" value="F:nucleic acid binding"/>
    <property type="evidence" value="ECO:0007669"/>
    <property type="project" value="InterPro"/>
</dbReference>
<dbReference type="RefSeq" id="WP_007277418.1">
    <property type="nucleotide sequence ID" value="NZ_ABCK01000003.1"/>
</dbReference>
<evidence type="ECO:0000313" key="2">
    <source>
        <dbReference type="EMBL" id="EDM29116.1"/>
    </source>
</evidence>
<dbReference type="SUPFAM" id="SSF53098">
    <property type="entry name" value="Ribonuclease H-like"/>
    <property type="match status" value="1"/>
</dbReference>
<comment type="caution">
    <text evidence="2">The sequence shown here is derived from an EMBL/GenBank/DDBJ whole genome shotgun (WGS) entry which is preliminary data.</text>
</comment>
<dbReference type="InterPro" id="IPR036397">
    <property type="entry name" value="RNaseH_sf"/>
</dbReference>
<dbReference type="Gene3D" id="3.30.420.10">
    <property type="entry name" value="Ribonuclease H-like superfamily/Ribonuclease H"/>
    <property type="match status" value="1"/>
</dbReference>
<gene>
    <name evidence="2" type="ORF">LNTAR_14907</name>
</gene>
<dbReference type="PANTHER" id="PTHR47649:SF1">
    <property type="entry name" value="RIBONUCLEASE D"/>
    <property type="match status" value="1"/>
</dbReference>
<dbReference type="SUPFAM" id="SSF47819">
    <property type="entry name" value="HRDC-like"/>
    <property type="match status" value="2"/>
</dbReference>
<dbReference type="CDD" id="cd06142">
    <property type="entry name" value="RNaseD_exo"/>
    <property type="match status" value="1"/>
</dbReference>
<dbReference type="Proteomes" id="UP000004947">
    <property type="component" value="Unassembled WGS sequence"/>
</dbReference>
<accession>A6DHN3</accession>
<evidence type="ECO:0000259" key="1">
    <source>
        <dbReference type="SMART" id="SM00474"/>
    </source>
</evidence>